<name>Q0CRS4_ASPTN</name>
<protein>
    <recommendedName>
        <fullName evidence="1">Transketolase N-terminal domain-containing protein</fullName>
    </recommendedName>
</protein>
<dbReference type="RefSeq" id="XP_001212788.1">
    <property type="nucleotide sequence ID" value="XM_001212788.1"/>
</dbReference>
<dbReference type="InterPro" id="IPR005474">
    <property type="entry name" value="Transketolase_N"/>
</dbReference>
<dbReference type="PANTHER" id="PTHR43522:SF6">
    <property type="entry name" value="TRANSKETOLASE-LIKE PYRIMIDINE-BINDING DOMAIN-CONTAINING PROTEIN-RELATED"/>
    <property type="match status" value="1"/>
</dbReference>
<dbReference type="Proteomes" id="UP000007963">
    <property type="component" value="Unassembled WGS sequence"/>
</dbReference>
<dbReference type="InterPro" id="IPR033247">
    <property type="entry name" value="Transketolase_fam"/>
</dbReference>
<dbReference type="VEuPathDB" id="FungiDB:ATEG_03610"/>
<accession>Q0CRS4</accession>
<dbReference type="OrthoDB" id="10267175at2759"/>
<dbReference type="GO" id="GO:0006098">
    <property type="term" value="P:pentose-phosphate shunt"/>
    <property type="evidence" value="ECO:0007669"/>
    <property type="project" value="TreeGrafter"/>
</dbReference>
<reference evidence="3" key="1">
    <citation type="submission" date="2005-09" db="EMBL/GenBank/DDBJ databases">
        <title>Annotation of the Aspergillus terreus NIH2624 genome.</title>
        <authorList>
            <person name="Birren B.W."/>
            <person name="Lander E.S."/>
            <person name="Galagan J.E."/>
            <person name="Nusbaum C."/>
            <person name="Devon K."/>
            <person name="Henn M."/>
            <person name="Ma L.-J."/>
            <person name="Jaffe D.B."/>
            <person name="Butler J."/>
            <person name="Alvarez P."/>
            <person name="Gnerre S."/>
            <person name="Grabherr M."/>
            <person name="Kleber M."/>
            <person name="Mauceli E.W."/>
            <person name="Brockman W."/>
            <person name="Rounsley S."/>
            <person name="Young S.K."/>
            <person name="LaButti K."/>
            <person name="Pushparaj V."/>
            <person name="DeCaprio D."/>
            <person name="Crawford M."/>
            <person name="Koehrsen M."/>
            <person name="Engels R."/>
            <person name="Montgomery P."/>
            <person name="Pearson M."/>
            <person name="Howarth C."/>
            <person name="Larson L."/>
            <person name="Luoma S."/>
            <person name="White J."/>
            <person name="Alvarado L."/>
            <person name="Kodira C.D."/>
            <person name="Zeng Q."/>
            <person name="Oleary S."/>
            <person name="Yandava C."/>
            <person name="Denning D.W."/>
            <person name="Nierman W.C."/>
            <person name="Milne T."/>
            <person name="Madden K."/>
        </authorList>
    </citation>
    <scope>NUCLEOTIDE SEQUENCE [LARGE SCALE GENOMIC DNA]</scope>
    <source>
        <strain evidence="3">NIH 2624 / FGSC A1156</strain>
    </source>
</reference>
<dbReference type="InterPro" id="IPR029061">
    <property type="entry name" value="THDP-binding"/>
</dbReference>
<dbReference type="GO" id="GO:0005634">
    <property type="term" value="C:nucleus"/>
    <property type="evidence" value="ECO:0007669"/>
    <property type="project" value="TreeGrafter"/>
</dbReference>
<dbReference type="GeneID" id="4318175"/>
<sequence length="258" mass="28297">MALEQPKSYHSDRADALCPGHPEIEHEGIEVTTGPLGQGVANAVRLAMATKNLAATFNKPGFDIVSNYIWCMVGDACLQKGVALEAISFAGHLRLNNLTIIYDNNRITCDGSVDLTNTEDINATISEYHIWVLANEHFIIGDHVRAFLPTYPLVVRPRCKNGTNCWSRMRGDLSGNWKDLIPTSFPETPMATRASSGLVFKPIAEKCRAFMVGTTDLSPSVQYARVWYVGSESGNVGDLGEVVHGRDQKARKTVDMEG</sequence>
<dbReference type="GO" id="GO:0004802">
    <property type="term" value="F:transketolase activity"/>
    <property type="evidence" value="ECO:0007669"/>
    <property type="project" value="TreeGrafter"/>
</dbReference>
<proteinExistence type="predicted"/>
<evidence type="ECO:0000313" key="3">
    <source>
        <dbReference type="Proteomes" id="UP000007963"/>
    </source>
</evidence>
<evidence type="ECO:0000259" key="1">
    <source>
        <dbReference type="Pfam" id="PF00456"/>
    </source>
</evidence>
<evidence type="ECO:0000313" key="2">
    <source>
        <dbReference type="EMBL" id="EAU35412.1"/>
    </source>
</evidence>
<feature type="domain" description="Transketolase N-terminal" evidence="1">
    <location>
        <begin position="2"/>
        <end position="134"/>
    </location>
</feature>
<dbReference type="eggNOG" id="KOG0523">
    <property type="taxonomic scope" value="Eukaryota"/>
</dbReference>
<dbReference type="EMBL" id="CH476598">
    <property type="protein sequence ID" value="EAU35412.1"/>
    <property type="molecule type" value="Genomic_DNA"/>
</dbReference>
<dbReference type="Gene3D" id="3.40.50.970">
    <property type="match status" value="2"/>
</dbReference>
<dbReference type="PANTHER" id="PTHR43522">
    <property type="entry name" value="TRANSKETOLASE"/>
    <property type="match status" value="1"/>
</dbReference>
<dbReference type="AlphaFoldDB" id="Q0CRS4"/>
<dbReference type="STRING" id="341663.Q0CRS4"/>
<dbReference type="HOGENOM" id="CLU_1077610_0_0_1"/>
<gene>
    <name evidence="2" type="ORF">ATEG_03610</name>
</gene>
<organism evidence="2 3">
    <name type="scientific">Aspergillus terreus (strain NIH 2624 / FGSC A1156)</name>
    <dbReference type="NCBI Taxonomy" id="341663"/>
    <lineage>
        <taxon>Eukaryota</taxon>
        <taxon>Fungi</taxon>
        <taxon>Dikarya</taxon>
        <taxon>Ascomycota</taxon>
        <taxon>Pezizomycotina</taxon>
        <taxon>Eurotiomycetes</taxon>
        <taxon>Eurotiomycetidae</taxon>
        <taxon>Eurotiales</taxon>
        <taxon>Aspergillaceae</taxon>
        <taxon>Aspergillus</taxon>
        <taxon>Aspergillus subgen. Circumdati</taxon>
    </lineage>
</organism>
<dbReference type="Pfam" id="PF00456">
    <property type="entry name" value="Transketolase_N"/>
    <property type="match status" value="1"/>
</dbReference>
<dbReference type="SUPFAM" id="SSF52518">
    <property type="entry name" value="Thiamin diphosphate-binding fold (THDP-binding)"/>
    <property type="match status" value="1"/>
</dbReference>
<dbReference type="GO" id="GO:0005829">
    <property type="term" value="C:cytosol"/>
    <property type="evidence" value="ECO:0007669"/>
    <property type="project" value="TreeGrafter"/>
</dbReference>